<dbReference type="InterPro" id="IPR006638">
    <property type="entry name" value="Elp3/MiaA/NifB-like_rSAM"/>
</dbReference>
<evidence type="ECO:0000256" key="1">
    <source>
        <dbReference type="ARBA" id="ARBA00001966"/>
    </source>
</evidence>
<evidence type="ECO:0000313" key="8">
    <source>
        <dbReference type="EMBL" id="MCY6959806.1"/>
    </source>
</evidence>
<dbReference type="NCBIfam" id="TIGR04085">
    <property type="entry name" value="rSAM_more_4Fe4S"/>
    <property type="match status" value="1"/>
</dbReference>
<gene>
    <name evidence="8" type="ORF">OW729_14390</name>
</gene>
<organism evidence="8 9">
    <name type="scientific">Clostridium brassicae</name>
    <dbReference type="NCBI Taxonomy" id="2999072"/>
    <lineage>
        <taxon>Bacteria</taxon>
        <taxon>Bacillati</taxon>
        <taxon>Bacillota</taxon>
        <taxon>Clostridia</taxon>
        <taxon>Eubacteriales</taxon>
        <taxon>Clostridiaceae</taxon>
        <taxon>Clostridium</taxon>
    </lineage>
</organism>
<comment type="caution">
    <text evidence="8">The sequence shown here is derived from an EMBL/GenBank/DDBJ whole genome shotgun (WGS) entry which is preliminary data.</text>
</comment>
<dbReference type="PIRSF" id="PIRSF037420">
    <property type="entry name" value="PQQ_syn_pqqE"/>
    <property type="match status" value="1"/>
</dbReference>
<dbReference type="CDD" id="cd21123">
    <property type="entry name" value="SPASM_MftC-like"/>
    <property type="match status" value="1"/>
</dbReference>
<dbReference type="InterPro" id="IPR050377">
    <property type="entry name" value="Radical_SAM_PqqE_MftC-like"/>
</dbReference>
<dbReference type="PROSITE" id="PS51918">
    <property type="entry name" value="RADICAL_SAM"/>
    <property type="match status" value="1"/>
</dbReference>
<evidence type="ECO:0000256" key="3">
    <source>
        <dbReference type="ARBA" id="ARBA00022691"/>
    </source>
</evidence>
<dbReference type="RefSeq" id="WP_268062243.1">
    <property type="nucleotide sequence ID" value="NZ_JAPQFJ010000016.1"/>
</dbReference>
<keyword evidence="5" id="KW-0408">Iron</keyword>
<dbReference type="InterPro" id="IPR058240">
    <property type="entry name" value="rSAM_sf"/>
</dbReference>
<dbReference type="Gene3D" id="3.20.20.70">
    <property type="entry name" value="Aldolase class I"/>
    <property type="match status" value="1"/>
</dbReference>
<dbReference type="EMBL" id="JAPQFJ010000016">
    <property type="protein sequence ID" value="MCY6959806.1"/>
    <property type="molecule type" value="Genomic_DNA"/>
</dbReference>
<dbReference type="SMART" id="SM00729">
    <property type="entry name" value="Elp3"/>
    <property type="match status" value="1"/>
</dbReference>
<dbReference type="PANTHER" id="PTHR11228">
    <property type="entry name" value="RADICAL SAM DOMAIN PROTEIN"/>
    <property type="match status" value="1"/>
</dbReference>
<dbReference type="SFLD" id="SFLDG01386">
    <property type="entry name" value="main_SPASM_domain-containing"/>
    <property type="match status" value="1"/>
</dbReference>
<dbReference type="SUPFAM" id="SSF102114">
    <property type="entry name" value="Radical SAM enzymes"/>
    <property type="match status" value="1"/>
</dbReference>
<evidence type="ECO:0000259" key="7">
    <source>
        <dbReference type="PROSITE" id="PS51918"/>
    </source>
</evidence>
<evidence type="ECO:0000256" key="4">
    <source>
        <dbReference type="ARBA" id="ARBA00022723"/>
    </source>
</evidence>
<dbReference type="InterPro" id="IPR007197">
    <property type="entry name" value="rSAM"/>
</dbReference>
<protein>
    <submittedName>
        <fullName evidence="8">Radical SAM protein</fullName>
    </submittedName>
</protein>
<reference evidence="8" key="1">
    <citation type="submission" date="2022-12" db="EMBL/GenBank/DDBJ databases">
        <title>Clostridium sp. nov., isolated from industrial wastewater.</title>
        <authorList>
            <person name="Jiayan W."/>
        </authorList>
    </citation>
    <scope>NUCLEOTIDE SEQUENCE</scope>
    <source>
        <strain evidence="8">ZC22-4</strain>
    </source>
</reference>
<dbReference type="InterPro" id="IPR017200">
    <property type="entry name" value="PqqE-like"/>
</dbReference>
<feature type="domain" description="Radical SAM core" evidence="7">
    <location>
        <begin position="1"/>
        <end position="214"/>
    </location>
</feature>
<evidence type="ECO:0000256" key="5">
    <source>
        <dbReference type="ARBA" id="ARBA00023004"/>
    </source>
</evidence>
<dbReference type="InterPro" id="IPR013785">
    <property type="entry name" value="Aldolase_TIM"/>
</dbReference>
<evidence type="ECO:0000256" key="2">
    <source>
        <dbReference type="ARBA" id="ARBA00022485"/>
    </source>
</evidence>
<dbReference type="InterPro" id="IPR023885">
    <property type="entry name" value="4Fe4S-binding_SPASM_dom"/>
</dbReference>
<comment type="cofactor">
    <cofactor evidence="1">
        <name>[4Fe-4S] cluster</name>
        <dbReference type="ChEBI" id="CHEBI:49883"/>
    </cofactor>
</comment>
<accession>A0ABT4DFC4</accession>
<name>A0ABT4DFC4_9CLOT</name>
<keyword evidence="4" id="KW-0479">Metal-binding</keyword>
<keyword evidence="3" id="KW-0949">S-adenosyl-L-methionine</keyword>
<dbReference type="SFLD" id="SFLDG01067">
    <property type="entry name" value="SPASM/twitch_domain_containing"/>
    <property type="match status" value="1"/>
</dbReference>
<dbReference type="PANTHER" id="PTHR11228:SF7">
    <property type="entry name" value="PQQA PEPTIDE CYCLASE"/>
    <property type="match status" value="1"/>
</dbReference>
<keyword evidence="9" id="KW-1185">Reference proteome</keyword>
<dbReference type="SFLD" id="SFLDS00029">
    <property type="entry name" value="Radical_SAM"/>
    <property type="match status" value="1"/>
</dbReference>
<evidence type="ECO:0000256" key="6">
    <source>
        <dbReference type="ARBA" id="ARBA00023014"/>
    </source>
</evidence>
<evidence type="ECO:0000313" key="9">
    <source>
        <dbReference type="Proteomes" id="UP001144612"/>
    </source>
</evidence>
<keyword evidence="2" id="KW-0004">4Fe-4S</keyword>
<dbReference type="Proteomes" id="UP001144612">
    <property type="component" value="Unassembled WGS sequence"/>
</dbReference>
<dbReference type="Pfam" id="PF04055">
    <property type="entry name" value="Radical_SAM"/>
    <property type="match status" value="1"/>
</dbReference>
<dbReference type="CDD" id="cd01335">
    <property type="entry name" value="Radical_SAM"/>
    <property type="match status" value="1"/>
</dbReference>
<dbReference type="Pfam" id="PF13186">
    <property type="entry name" value="SPASM"/>
    <property type="match status" value="1"/>
</dbReference>
<keyword evidence="6" id="KW-0411">Iron-sulfur</keyword>
<sequence>MNHISWNTTKRCNLYCKHCYRECGPNELDSDELSTKEGKTLLEEIYKAGFRIIVFSGGEPLMRNDIFELIEYASSLGMTTLMGSNGTLITKECAEKLKNYGLKSIAISIDSLNPIKHNNFRGSSTAFQKALEGAQNCIDVGINVQINCTITKENLNELDKIMNFASTFGASSCHMLFLVQVGRGKNLGETYLNKDEYKKAIHTIIDKNLDIRIKPTCAPQYKVESLLKGIKSYGGIRGCIAGISYCSILPNGDIHICPYAPVKVASVREESFDSIWHNNDIFCKLRDFKNYKGKCGNCKYINICGGCRARAFNHSGDWLDEDPYCLL</sequence>
<proteinExistence type="predicted"/>